<evidence type="ECO:0000256" key="1">
    <source>
        <dbReference type="ARBA" id="ARBA00004479"/>
    </source>
</evidence>
<reference evidence="8" key="1">
    <citation type="submission" date="2024-06" db="UniProtKB">
        <authorList>
            <consortium name="RefSeq"/>
        </authorList>
    </citation>
    <scope>NUCLEOTIDE SEQUENCE [LARGE SCALE GENOMIC DNA]</scope>
</reference>
<proteinExistence type="predicted"/>
<dbReference type="PANTHER" id="PTHR31386:SF2">
    <property type="entry name" value="SIMILAR TO RIKEN CDNA 2510039O18"/>
    <property type="match status" value="1"/>
</dbReference>
<organism evidence="8 9">
    <name type="scientific">Crassostrea virginica</name>
    <name type="common">Eastern oyster</name>
    <dbReference type="NCBI Taxonomy" id="6565"/>
    <lineage>
        <taxon>Eukaryota</taxon>
        <taxon>Metazoa</taxon>
        <taxon>Spiralia</taxon>
        <taxon>Lophotrochozoa</taxon>
        <taxon>Mollusca</taxon>
        <taxon>Bivalvia</taxon>
        <taxon>Autobranchia</taxon>
        <taxon>Pteriomorphia</taxon>
        <taxon>Ostreida</taxon>
        <taxon>Ostreoidea</taxon>
        <taxon>Ostreidae</taxon>
        <taxon>Crassostrea</taxon>
    </lineage>
</organism>
<dbReference type="GeneID" id="111105709"/>
<dbReference type="AlphaFoldDB" id="A0A8B8AZM2"/>
<comment type="subcellular location">
    <subcellularLocation>
        <location evidence="1">Membrane</location>
        <topology evidence="1">Single-pass type I membrane protein</topology>
    </subcellularLocation>
</comment>
<dbReference type="RefSeq" id="XP_022295779.1">
    <property type="nucleotide sequence ID" value="XM_022440071.1"/>
</dbReference>
<dbReference type="OrthoDB" id="10017443at2759"/>
<evidence type="ECO:0000313" key="8">
    <source>
        <dbReference type="Proteomes" id="UP000694844"/>
    </source>
</evidence>
<evidence type="ECO:0000256" key="4">
    <source>
        <dbReference type="ARBA" id="ARBA00022989"/>
    </source>
</evidence>
<reference evidence="9" key="2">
    <citation type="submission" date="2025-08" db="UniProtKB">
        <authorList>
            <consortium name="RefSeq"/>
        </authorList>
    </citation>
    <scope>IDENTIFICATION</scope>
    <source>
        <tissue evidence="9">Whole sample</tissue>
    </source>
</reference>
<accession>A0A8B8AZM2</accession>
<evidence type="ECO:0000256" key="2">
    <source>
        <dbReference type="ARBA" id="ARBA00022692"/>
    </source>
</evidence>
<gene>
    <name evidence="9" type="primary">LOC111105709</name>
</gene>
<sequence>MHHGLILLRRIFNFRFPCFFNCRQMWWKLQAQSLFTRLNSLNRSRKLVLVLLVVCVFLYYFLSSWFNTPKQHTIAPDNLEFCLQEKVERFSDAIDRYDVFLNQDTQEKNYPPYVGNGKLAASIDSDSGIFIRLNRALSLAVKYYPVVSTKIINTKAKEASLLNIREGIAYKLQTVQSGGWRSKCNYVENRLYAHRGRPSVLIQDIRISNPSKRPLFIEFEQVGQFNWKNSRTTPKTEVVGGQTVSYEVTEGEVDIPDNNYHVYAAVASVKLPKNTFTLKSGETKQYQVLTVVNYTKPYEKKPEKETSVMSAGVIKELKDVLNIGVSTLQAEHVKVWNKLWESGFGISHSKAQGALNADKINTTMYYVMSNVPAPLHDIGVSPTERTRIQQVLHYPDRCYNGHSTLLANTLWADVSDEDDIAQVSTHWMITLEKMGCDFMVRSGAEGVLQAMLLSMGAFRFGDSHLEFKMEPKDLHRDLFFHRINYGNNTHLNVSVIVGEDNKASIYVALDRNDRPYYACDAGCIDSPMQLSRKVQQFPVKLTEPLTAILYITADKVHMEDLKHVLHLQSIKEAPPHEHHVIALHKHGHHFGGLPLIFWISLAFLVIVFHLFLVKLIVNEYCQGQERFTGRRKGYNV</sequence>
<keyword evidence="5 7" id="KW-0472">Membrane</keyword>
<evidence type="ECO:0000256" key="3">
    <source>
        <dbReference type="ARBA" id="ARBA00022729"/>
    </source>
</evidence>
<evidence type="ECO:0000313" key="9">
    <source>
        <dbReference type="RefSeq" id="XP_022295779.1"/>
    </source>
</evidence>
<feature type="transmembrane region" description="Helical" evidence="7">
    <location>
        <begin position="47"/>
        <end position="66"/>
    </location>
</feature>
<evidence type="ECO:0000256" key="6">
    <source>
        <dbReference type="ARBA" id="ARBA00023180"/>
    </source>
</evidence>
<keyword evidence="6" id="KW-0325">Glycoprotein</keyword>
<dbReference type="GO" id="GO:0016020">
    <property type="term" value="C:membrane"/>
    <property type="evidence" value="ECO:0007669"/>
    <property type="project" value="UniProtKB-SubCell"/>
</dbReference>
<evidence type="ECO:0000256" key="7">
    <source>
        <dbReference type="SAM" id="Phobius"/>
    </source>
</evidence>
<dbReference type="Proteomes" id="UP000694844">
    <property type="component" value="Chromosome 1"/>
</dbReference>
<keyword evidence="2 7" id="KW-0812">Transmembrane</keyword>
<keyword evidence="4 7" id="KW-1133">Transmembrane helix</keyword>
<evidence type="ECO:0000256" key="5">
    <source>
        <dbReference type="ARBA" id="ARBA00023136"/>
    </source>
</evidence>
<keyword evidence="3" id="KW-0732">Signal</keyword>
<name>A0A8B8AZM2_CRAVI</name>
<protein>
    <submittedName>
        <fullName evidence="9">Uncharacterized protein KIAA2013 homolog</fullName>
    </submittedName>
</protein>
<keyword evidence="8" id="KW-1185">Reference proteome</keyword>
<feature type="transmembrane region" description="Helical" evidence="7">
    <location>
        <begin position="595"/>
        <end position="617"/>
    </location>
</feature>
<dbReference type="PANTHER" id="PTHR31386">
    <property type="entry name" value="UNCHARACTERIZED PROTEIN KIAA2013"/>
    <property type="match status" value="1"/>
</dbReference>
<dbReference type="KEGG" id="cvn:111105709"/>
<dbReference type="Pfam" id="PF10222">
    <property type="entry name" value="DUF2152"/>
    <property type="match status" value="1"/>
</dbReference>
<dbReference type="InterPro" id="IPR018795">
    <property type="entry name" value="K2013-like"/>
</dbReference>